<dbReference type="InterPro" id="IPR036976">
    <property type="entry name" value="RimM_N_sf"/>
</dbReference>
<evidence type="ECO:0000313" key="8">
    <source>
        <dbReference type="EMBL" id="WND01829.1"/>
    </source>
</evidence>
<feature type="domain" description="Ribosome maturation factor RimM PRC barrel" evidence="7">
    <location>
        <begin position="121"/>
        <end position="186"/>
    </location>
</feature>
<dbReference type="InterPro" id="IPR002676">
    <property type="entry name" value="RimM_N"/>
</dbReference>
<dbReference type="PANTHER" id="PTHR33692">
    <property type="entry name" value="RIBOSOME MATURATION FACTOR RIMM"/>
    <property type="match status" value="1"/>
</dbReference>
<keyword evidence="1 5" id="KW-0963">Cytoplasm</keyword>
<feature type="domain" description="RimM N-terminal" evidence="6">
    <location>
        <begin position="28"/>
        <end position="107"/>
    </location>
</feature>
<evidence type="ECO:0000259" key="7">
    <source>
        <dbReference type="Pfam" id="PF24986"/>
    </source>
</evidence>
<dbReference type="EMBL" id="CP123872">
    <property type="protein sequence ID" value="WND01829.1"/>
    <property type="molecule type" value="Genomic_DNA"/>
</dbReference>
<evidence type="ECO:0000256" key="5">
    <source>
        <dbReference type="HAMAP-Rule" id="MF_00014"/>
    </source>
</evidence>
<evidence type="ECO:0000256" key="4">
    <source>
        <dbReference type="ARBA" id="ARBA00023186"/>
    </source>
</evidence>
<keyword evidence="3 5" id="KW-0698">rRNA processing</keyword>
<dbReference type="HAMAP" id="MF_00014">
    <property type="entry name" value="Ribosome_mat_RimM"/>
    <property type="match status" value="1"/>
</dbReference>
<accession>A0AA52EGD6</accession>
<comment type="similarity">
    <text evidence="5">Belongs to the RimM family.</text>
</comment>
<dbReference type="Gene3D" id="2.30.30.240">
    <property type="entry name" value="PRC-barrel domain"/>
    <property type="match status" value="1"/>
</dbReference>
<dbReference type="PANTHER" id="PTHR33692:SF1">
    <property type="entry name" value="RIBOSOME MATURATION FACTOR RIMM"/>
    <property type="match status" value="1"/>
</dbReference>
<comment type="subcellular location">
    <subcellularLocation>
        <location evidence="5">Cytoplasm</location>
    </subcellularLocation>
</comment>
<dbReference type="InterPro" id="IPR056792">
    <property type="entry name" value="PRC_RimM"/>
</dbReference>
<dbReference type="GO" id="GO:0005737">
    <property type="term" value="C:cytoplasm"/>
    <property type="evidence" value="ECO:0007669"/>
    <property type="project" value="UniProtKB-SubCell"/>
</dbReference>
<dbReference type="GO" id="GO:0006364">
    <property type="term" value="P:rRNA processing"/>
    <property type="evidence" value="ECO:0007669"/>
    <property type="project" value="UniProtKB-UniRule"/>
</dbReference>
<proteinExistence type="inferred from homology"/>
<dbReference type="SUPFAM" id="SSF50346">
    <property type="entry name" value="PRC-barrel domain"/>
    <property type="match status" value="1"/>
</dbReference>
<dbReference type="GO" id="GO:0005840">
    <property type="term" value="C:ribosome"/>
    <property type="evidence" value="ECO:0007669"/>
    <property type="project" value="InterPro"/>
</dbReference>
<sequence>MKKKASHTPEASREQFGLATVDENEWICVGAFTGAHGVRGDVRLKSFTEDPEELLTFNSIHRGPGGPIVEFKAKKHIKGGYAVAVEGVADCNAAEAQQGVQLYVSREEFSDLDDDEFYLADLIGIEAVDIDAEPVGLIRAVENFGADDLLEIALYTPVKGIGKLAMIPFRKEWVPQLDLQAGRAVVAFQEWVDTQVEVPTDSSKAEAEEKRNTSKG</sequence>
<dbReference type="NCBIfam" id="TIGR02273">
    <property type="entry name" value="16S_RimM"/>
    <property type="match status" value="1"/>
</dbReference>
<dbReference type="Pfam" id="PF24986">
    <property type="entry name" value="PRC_RimM"/>
    <property type="match status" value="1"/>
</dbReference>
<keyword evidence="2 5" id="KW-0690">Ribosome biogenesis</keyword>
<dbReference type="Pfam" id="PF01782">
    <property type="entry name" value="RimM"/>
    <property type="match status" value="1"/>
</dbReference>
<dbReference type="SUPFAM" id="SSF50447">
    <property type="entry name" value="Translation proteins"/>
    <property type="match status" value="1"/>
</dbReference>
<dbReference type="Gene3D" id="2.40.30.60">
    <property type="entry name" value="RimM"/>
    <property type="match status" value="1"/>
</dbReference>
<evidence type="ECO:0000256" key="1">
    <source>
        <dbReference type="ARBA" id="ARBA00022490"/>
    </source>
</evidence>
<dbReference type="GO" id="GO:0042274">
    <property type="term" value="P:ribosomal small subunit biogenesis"/>
    <property type="evidence" value="ECO:0007669"/>
    <property type="project" value="UniProtKB-UniRule"/>
</dbReference>
<name>A0AA52EGD6_9PROT</name>
<dbReference type="InterPro" id="IPR011961">
    <property type="entry name" value="RimM"/>
</dbReference>
<gene>
    <name evidence="5 8" type="primary">rimM</name>
    <name evidence="8" type="ORF">QGN29_09730</name>
</gene>
<comment type="domain">
    <text evidence="5">The PRC barrel domain binds ribosomal protein uS19.</text>
</comment>
<dbReference type="RefSeq" id="WP_310797659.1">
    <property type="nucleotide sequence ID" value="NZ_CP123872.1"/>
</dbReference>
<protein>
    <recommendedName>
        <fullName evidence="5">Ribosome maturation factor RimM</fullName>
    </recommendedName>
</protein>
<evidence type="ECO:0000256" key="3">
    <source>
        <dbReference type="ARBA" id="ARBA00022552"/>
    </source>
</evidence>
<evidence type="ECO:0000256" key="2">
    <source>
        <dbReference type="ARBA" id="ARBA00022517"/>
    </source>
</evidence>
<dbReference type="AlphaFoldDB" id="A0AA52EGD6"/>
<evidence type="ECO:0000313" key="9">
    <source>
        <dbReference type="Proteomes" id="UP001268683"/>
    </source>
</evidence>
<keyword evidence="4 5" id="KW-0143">Chaperone</keyword>
<dbReference type="InterPro" id="IPR011033">
    <property type="entry name" value="PRC_barrel-like_sf"/>
</dbReference>
<comment type="function">
    <text evidence="5">An accessory protein needed during the final step in the assembly of 30S ribosomal subunit, possibly for assembly of the head region. Essential for efficient processing of 16S rRNA. May be needed both before and after RbfA during the maturation of 16S rRNA. It has affinity for free ribosomal 30S subunits but not for 70S ribosomes.</text>
</comment>
<keyword evidence="9" id="KW-1185">Reference proteome</keyword>
<dbReference type="Proteomes" id="UP001268683">
    <property type="component" value="Chromosome"/>
</dbReference>
<comment type="subunit">
    <text evidence="5">Binds ribosomal protein uS19.</text>
</comment>
<organism evidence="8 9">
    <name type="scientific">Temperatibacter marinus</name>
    <dbReference type="NCBI Taxonomy" id="1456591"/>
    <lineage>
        <taxon>Bacteria</taxon>
        <taxon>Pseudomonadati</taxon>
        <taxon>Pseudomonadota</taxon>
        <taxon>Alphaproteobacteria</taxon>
        <taxon>Kordiimonadales</taxon>
        <taxon>Temperatibacteraceae</taxon>
        <taxon>Temperatibacter</taxon>
    </lineage>
</organism>
<evidence type="ECO:0000259" key="6">
    <source>
        <dbReference type="Pfam" id="PF01782"/>
    </source>
</evidence>
<dbReference type="KEGG" id="tmk:QGN29_09730"/>
<dbReference type="GO" id="GO:0043022">
    <property type="term" value="F:ribosome binding"/>
    <property type="evidence" value="ECO:0007669"/>
    <property type="project" value="InterPro"/>
</dbReference>
<reference evidence="8" key="1">
    <citation type="submission" date="2023-04" db="EMBL/GenBank/DDBJ databases">
        <title>Complete genome sequence of Temperatibacter marinus.</title>
        <authorList>
            <person name="Rong J.-C."/>
            <person name="Yi M.-L."/>
            <person name="Zhao Q."/>
        </authorList>
    </citation>
    <scope>NUCLEOTIDE SEQUENCE</scope>
    <source>
        <strain evidence="8">NBRC 110045</strain>
    </source>
</reference>
<dbReference type="InterPro" id="IPR009000">
    <property type="entry name" value="Transl_B-barrel_sf"/>
</dbReference>